<dbReference type="AlphaFoldDB" id="A0A9D7FCK7"/>
<dbReference type="PANTHER" id="PTHR42852">
    <property type="entry name" value="THIOL:DISULFIDE INTERCHANGE PROTEIN DSBE"/>
    <property type="match status" value="1"/>
</dbReference>
<evidence type="ECO:0000313" key="7">
    <source>
        <dbReference type="Proteomes" id="UP000886602"/>
    </source>
</evidence>
<dbReference type="PROSITE" id="PS51352">
    <property type="entry name" value="THIOREDOXIN_2"/>
    <property type="match status" value="1"/>
</dbReference>
<name>A0A9D7FCK7_9RHOO</name>
<dbReference type="Proteomes" id="UP000886602">
    <property type="component" value="Unassembled WGS sequence"/>
</dbReference>
<evidence type="ECO:0000256" key="1">
    <source>
        <dbReference type="ARBA" id="ARBA00004196"/>
    </source>
</evidence>
<accession>A0A9D7FCK7</accession>
<comment type="subcellular location">
    <subcellularLocation>
        <location evidence="1">Cell envelope</location>
    </subcellularLocation>
</comment>
<dbReference type="Gene3D" id="3.40.30.10">
    <property type="entry name" value="Glutaredoxin"/>
    <property type="match status" value="1"/>
</dbReference>
<evidence type="ECO:0000256" key="4">
    <source>
        <dbReference type="ARBA" id="ARBA00023284"/>
    </source>
</evidence>
<dbReference type="InterPro" id="IPR013766">
    <property type="entry name" value="Thioredoxin_domain"/>
</dbReference>
<dbReference type="PROSITE" id="PS00194">
    <property type="entry name" value="THIOREDOXIN_1"/>
    <property type="match status" value="1"/>
</dbReference>
<keyword evidence="3" id="KW-1015">Disulfide bond</keyword>
<sequence>MKPSQRLALAVLAGMATLATVAVLVYRPLVMAPPPSDAIPPGLVAAPKLSPEVTQKAVDSLFSLTLPDLAGRPQPIAQWRGKVLVVNYWASWCAPCVREMPFFSRLQEHYAGWGVQFIGIGLDDVEKMQAFASTTPVAYPLLVSDFTNQSLFLEIKGLPLTLVIARDGHVEITHLGPLDETLLGPVLERLIGK</sequence>
<reference evidence="6" key="1">
    <citation type="submission" date="2020-10" db="EMBL/GenBank/DDBJ databases">
        <title>Connecting structure to function with the recovery of over 1000 high-quality activated sludge metagenome-assembled genomes encoding full-length rRNA genes using long-read sequencing.</title>
        <authorList>
            <person name="Singleton C.M."/>
            <person name="Petriglieri F."/>
            <person name="Kristensen J.M."/>
            <person name="Kirkegaard R.H."/>
            <person name="Michaelsen T.Y."/>
            <person name="Andersen M.H."/>
            <person name="Karst S.M."/>
            <person name="Dueholm M.S."/>
            <person name="Nielsen P.H."/>
            <person name="Albertsen M."/>
        </authorList>
    </citation>
    <scope>NUCLEOTIDE SEQUENCE</scope>
    <source>
        <strain evidence="6">EsbW_18-Q3-R4-48_MAXAC.044</strain>
    </source>
</reference>
<keyword evidence="2" id="KW-0201">Cytochrome c-type biogenesis</keyword>
<dbReference type="GO" id="GO:0030313">
    <property type="term" value="C:cell envelope"/>
    <property type="evidence" value="ECO:0007669"/>
    <property type="project" value="UniProtKB-SubCell"/>
</dbReference>
<dbReference type="EMBL" id="JADJNC010000003">
    <property type="protein sequence ID" value="MBK7421859.1"/>
    <property type="molecule type" value="Genomic_DNA"/>
</dbReference>
<dbReference type="GO" id="GO:0017004">
    <property type="term" value="P:cytochrome complex assembly"/>
    <property type="evidence" value="ECO:0007669"/>
    <property type="project" value="UniProtKB-KW"/>
</dbReference>
<dbReference type="SUPFAM" id="SSF52833">
    <property type="entry name" value="Thioredoxin-like"/>
    <property type="match status" value="1"/>
</dbReference>
<keyword evidence="4" id="KW-0676">Redox-active center</keyword>
<dbReference type="InterPro" id="IPR050553">
    <property type="entry name" value="Thioredoxin_ResA/DsbE_sf"/>
</dbReference>
<dbReference type="InterPro" id="IPR017937">
    <property type="entry name" value="Thioredoxin_CS"/>
</dbReference>
<dbReference type="InterPro" id="IPR013740">
    <property type="entry name" value="Redoxin"/>
</dbReference>
<comment type="caution">
    <text evidence="6">The sequence shown here is derived from an EMBL/GenBank/DDBJ whole genome shotgun (WGS) entry which is preliminary data.</text>
</comment>
<evidence type="ECO:0000256" key="3">
    <source>
        <dbReference type="ARBA" id="ARBA00023157"/>
    </source>
</evidence>
<feature type="domain" description="Thioredoxin" evidence="5">
    <location>
        <begin position="44"/>
        <end position="192"/>
    </location>
</feature>
<evidence type="ECO:0000259" key="5">
    <source>
        <dbReference type="PROSITE" id="PS51352"/>
    </source>
</evidence>
<evidence type="ECO:0000256" key="2">
    <source>
        <dbReference type="ARBA" id="ARBA00022748"/>
    </source>
</evidence>
<dbReference type="Pfam" id="PF08534">
    <property type="entry name" value="Redoxin"/>
    <property type="match status" value="1"/>
</dbReference>
<organism evidence="6 7">
    <name type="scientific">Candidatus Propionivibrio dominans</name>
    <dbReference type="NCBI Taxonomy" id="2954373"/>
    <lineage>
        <taxon>Bacteria</taxon>
        <taxon>Pseudomonadati</taxon>
        <taxon>Pseudomonadota</taxon>
        <taxon>Betaproteobacteria</taxon>
        <taxon>Rhodocyclales</taxon>
        <taxon>Rhodocyclaceae</taxon>
        <taxon>Propionivibrio</taxon>
    </lineage>
</organism>
<proteinExistence type="predicted"/>
<dbReference type="CDD" id="cd02966">
    <property type="entry name" value="TlpA_like_family"/>
    <property type="match status" value="1"/>
</dbReference>
<dbReference type="GO" id="GO:0015036">
    <property type="term" value="F:disulfide oxidoreductase activity"/>
    <property type="evidence" value="ECO:0007669"/>
    <property type="project" value="UniProtKB-ARBA"/>
</dbReference>
<evidence type="ECO:0000313" key="6">
    <source>
        <dbReference type="EMBL" id="MBK7421859.1"/>
    </source>
</evidence>
<dbReference type="InterPro" id="IPR036249">
    <property type="entry name" value="Thioredoxin-like_sf"/>
</dbReference>
<gene>
    <name evidence="6" type="ORF">IPJ48_01485</name>
</gene>
<dbReference type="PANTHER" id="PTHR42852:SF6">
    <property type="entry name" value="THIOL:DISULFIDE INTERCHANGE PROTEIN DSBE"/>
    <property type="match status" value="1"/>
</dbReference>
<protein>
    <submittedName>
        <fullName evidence="6">TlpA family protein disulfide reductase</fullName>
    </submittedName>
</protein>